<evidence type="ECO:0000259" key="7">
    <source>
        <dbReference type="Pfam" id="PF13874"/>
    </source>
</evidence>
<feature type="compositionally biased region" description="Polar residues" evidence="6">
    <location>
        <begin position="35"/>
        <end position="74"/>
    </location>
</feature>
<evidence type="ECO:0000256" key="3">
    <source>
        <dbReference type="ARBA" id="ARBA00023132"/>
    </source>
</evidence>
<dbReference type="GO" id="GO:0036228">
    <property type="term" value="P:protein localization to nuclear inner membrane"/>
    <property type="evidence" value="ECO:0007669"/>
    <property type="project" value="TreeGrafter"/>
</dbReference>
<dbReference type="GO" id="GO:0044613">
    <property type="term" value="C:nuclear pore central transport channel"/>
    <property type="evidence" value="ECO:0007669"/>
    <property type="project" value="TreeGrafter"/>
</dbReference>
<keyword evidence="2" id="KW-0813">Transport</keyword>
<name>M2QXK3_CERS8</name>
<dbReference type="GO" id="GO:0006607">
    <property type="term" value="P:NLS-bearing protein import into nucleus"/>
    <property type="evidence" value="ECO:0007669"/>
    <property type="project" value="TreeGrafter"/>
</dbReference>
<dbReference type="InterPro" id="IPR025712">
    <property type="entry name" value="Nup54_alpha-helical_dom"/>
</dbReference>
<feature type="compositionally biased region" description="Low complexity" evidence="6">
    <location>
        <begin position="213"/>
        <end position="222"/>
    </location>
</feature>
<dbReference type="GO" id="GO:0017056">
    <property type="term" value="F:structural constituent of nuclear pore"/>
    <property type="evidence" value="ECO:0007669"/>
    <property type="project" value="TreeGrafter"/>
</dbReference>
<keyword evidence="9" id="KW-1185">Reference proteome</keyword>
<evidence type="ECO:0000256" key="6">
    <source>
        <dbReference type="SAM" id="MobiDB-lite"/>
    </source>
</evidence>
<feature type="compositionally biased region" description="Gly residues" evidence="6">
    <location>
        <begin position="19"/>
        <end position="34"/>
    </location>
</feature>
<dbReference type="OrthoDB" id="6162375at2759"/>
<evidence type="ECO:0000256" key="4">
    <source>
        <dbReference type="ARBA" id="ARBA00023242"/>
    </source>
</evidence>
<feature type="compositionally biased region" description="Polar residues" evidence="6">
    <location>
        <begin position="234"/>
        <end position="305"/>
    </location>
</feature>
<accession>M2QXK3</accession>
<evidence type="ECO:0000256" key="5">
    <source>
        <dbReference type="SAM" id="Coils"/>
    </source>
</evidence>
<feature type="region of interest" description="Disordered" evidence="6">
    <location>
        <begin position="199"/>
        <end position="321"/>
    </location>
</feature>
<dbReference type="Gene3D" id="1.20.5.170">
    <property type="match status" value="1"/>
</dbReference>
<dbReference type="InterPro" id="IPR025574">
    <property type="entry name" value="Nucleoporin_FG_rpt"/>
</dbReference>
<keyword evidence="4" id="KW-0539">Nucleus</keyword>
<dbReference type="Proteomes" id="UP000016930">
    <property type="component" value="Unassembled WGS sequence"/>
</dbReference>
<feature type="coiled-coil region" evidence="5">
    <location>
        <begin position="397"/>
        <end position="431"/>
    </location>
</feature>
<dbReference type="GO" id="GO:0006999">
    <property type="term" value="P:nuclear pore organization"/>
    <property type="evidence" value="ECO:0007669"/>
    <property type="project" value="TreeGrafter"/>
</dbReference>
<keyword evidence="5" id="KW-0175">Coiled coil</keyword>
<evidence type="ECO:0000313" key="8">
    <source>
        <dbReference type="EMBL" id="EMD36850.1"/>
    </source>
</evidence>
<organism evidence="8 9">
    <name type="scientific">Ceriporiopsis subvermispora (strain B)</name>
    <name type="common">White-rot fungus</name>
    <name type="synonym">Gelatoporia subvermispora</name>
    <dbReference type="NCBI Taxonomy" id="914234"/>
    <lineage>
        <taxon>Eukaryota</taxon>
        <taxon>Fungi</taxon>
        <taxon>Dikarya</taxon>
        <taxon>Basidiomycota</taxon>
        <taxon>Agaricomycotina</taxon>
        <taxon>Agaricomycetes</taxon>
        <taxon>Polyporales</taxon>
        <taxon>Gelatoporiaceae</taxon>
        <taxon>Gelatoporia</taxon>
    </lineage>
</organism>
<gene>
    <name evidence="8" type="ORF">CERSUDRAFT_114774</name>
</gene>
<reference evidence="8 9" key="1">
    <citation type="journal article" date="2012" name="Proc. Natl. Acad. Sci. U.S.A.">
        <title>Comparative genomics of Ceriporiopsis subvermispora and Phanerochaete chrysosporium provide insight into selective ligninolysis.</title>
        <authorList>
            <person name="Fernandez-Fueyo E."/>
            <person name="Ruiz-Duenas F.J."/>
            <person name="Ferreira P."/>
            <person name="Floudas D."/>
            <person name="Hibbett D.S."/>
            <person name="Canessa P."/>
            <person name="Larrondo L.F."/>
            <person name="James T.Y."/>
            <person name="Seelenfreund D."/>
            <person name="Lobos S."/>
            <person name="Polanco R."/>
            <person name="Tello M."/>
            <person name="Honda Y."/>
            <person name="Watanabe T."/>
            <person name="Watanabe T."/>
            <person name="Ryu J.S."/>
            <person name="Kubicek C.P."/>
            <person name="Schmoll M."/>
            <person name="Gaskell J."/>
            <person name="Hammel K.E."/>
            <person name="St John F.J."/>
            <person name="Vanden Wymelenberg A."/>
            <person name="Sabat G."/>
            <person name="Splinter BonDurant S."/>
            <person name="Syed K."/>
            <person name="Yadav J.S."/>
            <person name="Doddapaneni H."/>
            <person name="Subramanian V."/>
            <person name="Lavin J.L."/>
            <person name="Oguiza J.A."/>
            <person name="Perez G."/>
            <person name="Pisabarro A.G."/>
            <person name="Ramirez L."/>
            <person name="Santoyo F."/>
            <person name="Master E."/>
            <person name="Coutinho P.M."/>
            <person name="Henrissat B."/>
            <person name="Lombard V."/>
            <person name="Magnuson J.K."/>
            <person name="Kuees U."/>
            <person name="Hori C."/>
            <person name="Igarashi K."/>
            <person name="Samejima M."/>
            <person name="Held B.W."/>
            <person name="Barry K.W."/>
            <person name="LaButti K.M."/>
            <person name="Lapidus A."/>
            <person name="Lindquist E.A."/>
            <person name="Lucas S.M."/>
            <person name="Riley R."/>
            <person name="Salamov A.A."/>
            <person name="Hoffmeister D."/>
            <person name="Schwenk D."/>
            <person name="Hadar Y."/>
            <person name="Yarden O."/>
            <person name="de Vries R.P."/>
            <person name="Wiebenga A."/>
            <person name="Stenlid J."/>
            <person name="Eastwood D."/>
            <person name="Grigoriev I.V."/>
            <person name="Berka R.M."/>
            <person name="Blanchette R.A."/>
            <person name="Kersten P."/>
            <person name="Martinez A.T."/>
            <person name="Vicuna R."/>
            <person name="Cullen D."/>
        </authorList>
    </citation>
    <scope>NUCLEOTIDE SEQUENCE [LARGE SCALE GENOMIC DNA]</scope>
    <source>
        <strain evidence="8 9">B</strain>
    </source>
</reference>
<dbReference type="PANTHER" id="PTHR13000:SF0">
    <property type="entry name" value="NUCLEOPORIN P54"/>
    <property type="match status" value="1"/>
</dbReference>
<dbReference type="EMBL" id="KB445797">
    <property type="protein sequence ID" value="EMD36850.1"/>
    <property type="molecule type" value="Genomic_DNA"/>
</dbReference>
<dbReference type="HOGENOM" id="CLU_023804_2_0_1"/>
<keyword evidence="3" id="KW-0906">Nuclear pore complex</keyword>
<keyword evidence="3" id="KW-0653">Protein transport</keyword>
<evidence type="ECO:0000313" key="9">
    <source>
        <dbReference type="Proteomes" id="UP000016930"/>
    </source>
</evidence>
<dbReference type="STRING" id="914234.M2QXK3"/>
<dbReference type="Pfam" id="PF13874">
    <property type="entry name" value="Nup54"/>
    <property type="match status" value="1"/>
</dbReference>
<feature type="compositionally biased region" description="Low complexity" evidence="6">
    <location>
        <begin position="9"/>
        <end position="18"/>
    </location>
</feature>
<dbReference type="Pfam" id="PF13634">
    <property type="entry name" value="Nucleoporin_FG"/>
    <property type="match status" value="3"/>
</dbReference>
<dbReference type="InterPro" id="IPR024864">
    <property type="entry name" value="Nup54/Nup57/Nup44"/>
</dbReference>
<keyword evidence="3" id="KW-0509">mRNA transport</keyword>
<proteinExistence type="predicted"/>
<sequence>MFGAFNNPANSNQTQQQGGSSGNATGGNLFGGFGSNTNNSQPATGSSLFGNQTQQQPSGSSLFGGANTNQSQPAGPTGTGLFINTQNQQQQGAGGGLFGNAATGTQGTAGGGLFGNASTTQPASGGLFGGQANTNANAATTGASLFGNNSNTNTNTTGGLFGGGNTGTSGGSSLFGNTANNTTNAPGTGLFGNTGGSNLFANTNTGQPGGSLFGNTSSNTAGGTAGGGLFGASQAGTSSNPLFGNTQTQQQGPGSSLFGQTQTQPAQGSSLFGSFGQTQNAPPGASNLGNSTFTGSTLLGQNPNLFGSKAPTAPPPPQADPQAQFTALMQRIESVAQAWNPSSPQCRFQHYFYNLVDPNQVHLYGRPANATNDALWQKAVRENPDSKCLVPVIANGFDDLQQRVEAQSKQAAAHQERLKELHTRIGALTQRHQLSNASRLQRAQALQTQLVHRTLKLIQHLHLLIPTLRSSAIRPEEEELRTALEEIDQEIRRPGGTGSLRGKLNELWALVGAVNAARERDRRTGGVEWAVVDEDGLNQLAQILADEQAGIAHFTKILQKDLKDIAVIKGENVREEEPDNLLKSTSTLLGTSVYS</sequence>
<keyword evidence="3" id="KW-0811">Translocation</keyword>
<feature type="region of interest" description="Disordered" evidence="6">
    <location>
        <begin position="1"/>
        <end position="82"/>
    </location>
</feature>
<dbReference type="PANTHER" id="PTHR13000">
    <property type="entry name" value="NUCLEOPORIN P54"/>
    <property type="match status" value="1"/>
</dbReference>
<protein>
    <recommendedName>
        <fullName evidence="7">Nucleoporin Nup54 alpha-helical domain-containing protein</fullName>
    </recommendedName>
</protein>
<evidence type="ECO:0000256" key="1">
    <source>
        <dbReference type="ARBA" id="ARBA00004567"/>
    </source>
</evidence>
<comment type="subcellular location">
    <subcellularLocation>
        <location evidence="1">Nucleus</location>
        <location evidence="1">Nuclear pore complex</location>
    </subcellularLocation>
</comment>
<evidence type="ECO:0000256" key="2">
    <source>
        <dbReference type="ARBA" id="ARBA00022448"/>
    </source>
</evidence>
<dbReference type="AlphaFoldDB" id="M2QXK3"/>
<feature type="domain" description="Nucleoporin Nup54 alpha-helical" evidence="7">
    <location>
        <begin position="369"/>
        <end position="510"/>
    </location>
</feature>